<dbReference type="Proteomes" id="UP000193778">
    <property type="component" value="Unassembled WGS sequence"/>
</dbReference>
<evidence type="ECO:0000313" key="3">
    <source>
        <dbReference type="Proteomes" id="UP000193778"/>
    </source>
</evidence>
<protein>
    <submittedName>
        <fullName evidence="2">Uncharacterized protein</fullName>
    </submittedName>
</protein>
<evidence type="ECO:0000256" key="1">
    <source>
        <dbReference type="SAM" id="Coils"/>
    </source>
</evidence>
<organism evidence="2 3">
    <name type="scientific">Ruegeria meonggei</name>
    <dbReference type="NCBI Taxonomy" id="1446476"/>
    <lineage>
        <taxon>Bacteria</taxon>
        <taxon>Pseudomonadati</taxon>
        <taxon>Pseudomonadota</taxon>
        <taxon>Alphaproteobacteria</taxon>
        <taxon>Rhodobacterales</taxon>
        <taxon>Roseobacteraceae</taxon>
        <taxon>Ruegeria</taxon>
    </lineage>
</organism>
<reference evidence="3" key="1">
    <citation type="submission" date="2017-03" db="EMBL/GenBank/DDBJ databases">
        <authorList>
            <person name="Rodrigo-Torres L."/>
            <person name="Arahal R.D."/>
            <person name="Lucena T."/>
        </authorList>
    </citation>
    <scope>NUCLEOTIDE SEQUENCE [LARGE SCALE GENOMIC DNA]</scope>
    <source>
        <strain evidence="3">CECT 8411</strain>
    </source>
</reference>
<dbReference type="AlphaFoldDB" id="A0A1X6YA17"/>
<keyword evidence="1" id="KW-0175">Coiled coil</keyword>
<evidence type="ECO:0000313" key="2">
    <source>
        <dbReference type="EMBL" id="SLN13364.1"/>
    </source>
</evidence>
<dbReference type="EMBL" id="FWFP01000001">
    <property type="protein sequence ID" value="SLN13364.1"/>
    <property type="molecule type" value="Genomic_DNA"/>
</dbReference>
<gene>
    <name evidence="2" type="ORF">RUM8411_00297</name>
</gene>
<accession>A0A1X6YA17</accession>
<dbReference type="OrthoDB" id="7862743at2"/>
<feature type="coiled-coil region" evidence="1">
    <location>
        <begin position="80"/>
        <end position="114"/>
    </location>
</feature>
<sequence>MARTLKNLLLALLNATLILLALCLFLGWKLASTVEDVTTVFAEKVQIVAPLRTEIQGVRGELTALRSDLAALQVSDITENSAAAQRISDTLTKLDALEQQMQTSQQRVAELMDTPGLLINTAIENAADVVADRITAVRGCVPAS</sequence>
<name>A0A1X6YA17_9RHOB</name>
<proteinExistence type="predicted"/>
<keyword evidence="3" id="KW-1185">Reference proteome</keyword>